<name>A0A8T4H6H3_9SPHI</name>
<dbReference type="InterPro" id="IPR012505">
    <property type="entry name" value="YbbR"/>
</dbReference>
<proteinExistence type="predicted"/>
<gene>
    <name evidence="1" type="ORF">J5U18_04135</name>
</gene>
<dbReference type="Gene3D" id="2.170.120.30">
    <property type="match status" value="1"/>
</dbReference>
<dbReference type="Pfam" id="PF07949">
    <property type="entry name" value="YbbR"/>
    <property type="match status" value="1"/>
</dbReference>
<evidence type="ECO:0000313" key="1">
    <source>
        <dbReference type="EMBL" id="MBP3942760.1"/>
    </source>
</evidence>
<dbReference type="InterPro" id="IPR053154">
    <property type="entry name" value="c-di-AMP_regulator"/>
</dbReference>
<dbReference type="EMBL" id="JAGKSB010000003">
    <property type="protein sequence ID" value="MBP3942760.1"/>
    <property type="molecule type" value="Genomic_DNA"/>
</dbReference>
<reference evidence="1" key="1">
    <citation type="submission" date="2021-03" db="EMBL/GenBank/DDBJ databases">
        <authorList>
            <person name="Lu T."/>
            <person name="Wang Q."/>
            <person name="Han X."/>
        </authorList>
    </citation>
    <scope>NUCLEOTIDE SEQUENCE</scope>
    <source>
        <strain evidence="1">WQ 2009</strain>
    </source>
</reference>
<evidence type="ECO:0000313" key="2">
    <source>
        <dbReference type="Proteomes" id="UP000679691"/>
    </source>
</evidence>
<comment type="caution">
    <text evidence="1">The sequence shown here is derived from an EMBL/GenBank/DDBJ whole genome shotgun (WGS) entry which is preliminary data.</text>
</comment>
<dbReference type="Gene3D" id="2.170.120.40">
    <property type="entry name" value="YbbR-like domain"/>
    <property type="match status" value="1"/>
</dbReference>
<organism evidence="1 2">
    <name type="scientific">Rhinopithecimicrobium faecis</name>
    <dbReference type="NCBI Taxonomy" id="2820698"/>
    <lineage>
        <taxon>Bacteria</taxon>
        <taxon>Pseudomonadati</taxon>
        <taxon>Bacteroidota</taxon>
        <taxon>Sphingobacteriia</taxon>
        <taxon>Sphingobacteriales</taxon>
        <taxon>Sphingobacteriaceae</taxon>
        <taxon>Rhinopithecimicrobium</taxon>
    </lineage>
</organism>
<accession>A0A8T4H6H3</accession>
<dbReference type="AlphaFoldDB" id="A0A8T4H6H3"/>
<sequence length="315" mass="36470">MSIYRMNKSQKRKLAMFAKCMLISFLAWTFFAVSNEYTYQMRASLDYVNLPENKAFHPQQSDTVSLKVSMTGWQVLMTKFQNDTPKVQVDLSGLKNRNWIVFSNQIGFINRQFPSEKRVLAVRPDTLYFDFSKQSQKKVPIKPITSIQFKKQFDIIDDILISPKYVTISGPNEDVAKIEYIETDTIRGTNVSVDIRTASYLNKAQRTNINFYPSNVQVVVPIGEMTEKILEVPLKVVNAEKFTSVRTLPSKVTLTLLVSIKDYNKWTPRDFEAAVDLENWEDNQVQYLPVLITKVPKYCKVLSVEPQNIDFFVRK</sequence>
<dbReference type="Proteomes" id="UP000679691">
    <property type="component" value="Unassembled WGS sequence"/>
</dbReference>
<dbReference type="PANTHER" id="PTHR37804">
    <property type="entry name" value="CDAA REGULATORY PROTEIN CDAR"/>
    <property type="match status" value="1"/>
</dbReference>
<dbReference type="PANTHER" id="PTHR37804:SF1">
    <property type="entry name" value="CDAA REGULATORY PROTEIN CDAR"/>
    <property type="match status" value="1"/>
</dbReference>
<keyword evidence="2" id="KW-1185">Reference proteome</keyword>
<protein>
    <submittedName>
        <fullName evidence="1">YbbR-like domain-containing protein</fullName>
    </submittedName>
</protein>